<dbReference type="KEGG" id="vg:18266153"/>
<sequence length="313" mass="36248">MEYYGESNCSASYKSGAKAGTSCRNKAYYSQDGSVFCGVHSKKDQRVELPKNPYAASIRAESLKEERRKIDLVGGENLRQGRKGHVIVTQMRMMKAPESFEGYLKIFPNFKHGNRKDGEGFPRLSPKSLGPVTHIMPNLPPAQNLENFHQFAKVFPFELDGQGQILPEVLEKRIEAYKSTTPYRHKYDPKILKQYGSVNAPLFSVFYDKEGKEHRFTYIQCRYFYCKKYEELVKKEPEFEDLRRDIRLGTNLQIVGYDGYQVTKPLDEHYSDPSRPFGHELVLYTLLTVEDPAEYPWNKFYQQNSELYLGVGI</sequence>
<name>W5S5X5_9VIRU</name>
<organism evidence="1 2">
    <name type="scientific">Pithovirus sibericum</name>
    <dbReference type="NCBI Taxonomy" id="1450746"/>
    <lineage>
        <taxon>Viruses</taxon>
        <taxon>Pithoviruses</taxon>
        <taxon>Orthopithovirinae</taxon>
        <taxon>Alphapithovirus</taxon>
        <taxon>Alphapithovirus sibericum</taxon>
    </lineage>
</organism>
<keyword evidence="2" id="KW-1185">Reference proteome</keyword>
<reference evidence="1 2" key="1">
    <citation type="journal article" date="2014" name="Proc. Natl. Acad. Sci. U.S.A.">
        <title>Thirty-thousand-year-old distant relative of giant icosahedral DNA viruses with a pandoravirus morphology.</title>
        <authorList>
            <person name="Legendre M."/>
            <person name="Bartoli J."/>
            <person name="Shmakova L."/>
            <person name="Jeudy S."/>
            <person name="Labadie K."/>
            <person name="Adrait A."/>
            <person name="Lescot M."/>
            <person name="Poirot O."/>
            <person name="Bertaux L."/>
            <person name="Bruley C."/>
            <person name="Coute Y."/>
            <person name="Rivkina E."/>
            <person name="Abergel C."/>
            <person name="Claverie J.M."/>
        </authorList>
    </citation>
    <scope>NUCLEOTIDE SEQUENCE [LARGE SCALE GENOMIC DNA]</scope>
    <source>
        <strain evidence="1">P1084-T</strain>
    </source>
</reference>
<dbReference type="EMBL" id="KF740664">
    <property type="protein sequence ID" value="AHH01692.1"/>
    <property type="molecule type" value="Genomic_DNA"/>
</dbReference>
<proteinExistence type="predicted"/>
<dbReference type="Proteomes" id="UP000202176">
    <property type="component" value="Segment"/>
</dbReference>
<dbReference type="GeneID" id="18266153"/>
<dbReference type="OrthoDB" id="6750at10239"/>
<dbReference type="RefSeq" id="YP_009001027.1">
    <property type="nucleotide sequence ID" value="NC_023423.1"/>
</dbReference>
<accession>W5S5X5</accession>
<gene>
    <name evidence="1" type="ORF">pv_125</name>
</gene>
<evidence type="ECO:0000313" key="2">
    <source>
        <dbReference type="Proteomes" id="UP000202176"/>
    </source>
</evidence>
<protein>
    <submittedName>
        <fullName evidence="1">Uncharacterized protein</fullName>
    </submittedName>
</protein>
<evidence type="ECO:0000313" key="1">
    <source>
        <dbReference type="EMBL" id="AHH01692.1"/>
    </source>
</evidence>